<dbReference type="SUPFAM" id="SSF46689">
    <property type="entry name" value="Homeodomain-like"/>
    <property type="match status" value="1"/>
</dbReference>
<dbReference type="InterPro" id="IPR001647">
    <property type="entry name" value="HTH_TetR"/>
</dbReference>
<evidence type="ECO:0000256" key="2">
    <source>
        <dbReference type="ARBA" id="ARBA00023125"/>
    </source>
</evidence>
<gene>
    <name evidence="7" type="ORF">GCM10017557_28190</name>
</gene>
<dbReference type="PROSITE" id="PS50977">
    <property type="entry name" value="HTH_TETR_2"/>
    <property type="match status" value="1"/>
</dbReference>
<proteinExistence type="predicted"/>
<dbReference type="Proteomes" id="UP000516444">
    <property type="component" value="Chromosome"/>
</dbReference>
<dbReference type="GO" id="GO:0003700">
    <property type="term" value="F:DNA-binding transcription factor activity"/>
    <property type="evidence" value="ECO:0007669"/>
    <property type="project" value="TreeGrafter"/>
</dbReference>
<feature type="DNA-binding region" description="H-T-H motif" evidence="4">
    <location>
        <begin position="50"/>
        <end position="69"/>
    </location>
</feature>
<evidence type="ECO:0000313" key="7">
    <source>
        <dbReference type="EMBL" id="BCL27960.1"/>
    </source>
</evidence>
<feature type="domain" description="HTH tetR-type" evidence="6">
    <location>
        <begin position="28"/>
        <end position="87"/>
    </location>
</feature>
<reference evidence="7 8" key="1">
    <citation type="journal article" date="2014" name="Int. J. Syst. Evol. Microbiol.">
        <title>Complete genome sequence of Corynebacterium casei LMG S-19264T (=DSM 44701T), isolated from a smear-ripened cheese.</title>
        <authorList>
            <consortium name="US DOE Joint Genome Institute (JGI-PGF)"/>
            <person name="Walter F."/>
            <person name="Albersmeier A."/>
            <person name="Kalinowski J."/>
            <person name="Ruckert C."/>
        </authorList>
    </citation>
    <scope>NUCLEOTIDE SEQUENCE [LARGE SCALE GENOMIC DNA]</scope>
    <source>
        <strain evidence="7 8">JCM 4677</strain>
    </source>
</reference>
<dbReference type="AlphaFoldDB" id="A0A7G1P215"/>
<dbReference type="Pfam" id="PF21597">
    <property type="entry name" value="TetR_C_43"/>
    <property type="match status" value="1"/>
</dbReference>
<evidence type="ECO:0000256" key="4">
    <source>
        <dbReference type="PROSITE-ProRule" id="PRU00335"/>
    </source>
</evidence>
<dbReference type="SUPFAM" id="SSF48498">
    <property type="entry name" value="Tetracyclin repressor-like, C-terminal domain"/>
    <property type="match status" value="1"/>
</dbReference>
<dbReference type="KEGG" id="sgm:GCM10017557_28190"/>
<evidence type="ECO:0000256" key="5">
    <source>
        <dbReference type="SAM" id="MobiDB-lite"/>
    </source>
</evidence>
<evidence type="ECO:0000256" key="3">
    <source>
        <dbReference type="ARBA" id="ARBA00023163"/>
    </source>
</evidence>
<sequence length="207" mass="22530">MDEHGEPASPAPTPARPAESRPLRAHAQRNRDALLTAAREAFTAGESDIHVEEIARRAGVGVGTFYRHFATREAVIEAVYDERIQDLCHRAPDLLESLPPHEALRVFMEQLVQHAVESRSMAVALKTVMDLGSPVFNQGRETMSDTIGQLMAAGVADGTIRADVTADTVFRAMGGICASHDQPGWEKAALDVMHLIHDGLRHTDPSP</sequence>
<dbReference type="PANTHER" id="PTHR30055:SF234">
    <property type="entry name" value="HTH-TYPE TRANSCRIPTIONAL REGULATOR BETI"/>
    <property type="match status" value="1"/>
</dbReference>
<organism evidence="7 8">
    <name type="scientific">Streptomyces aurantiacus</name>
    <dbReference type="NCBI Taxonomy" id="47760"/>
    <lineage>
        <taxon>Bacteria</taxon>
        <taxon>Bacillati</taxon>
        <taxon>Actinomycetota</taxon>
        <taxon>Actinomycetes</taxon>
        <taxon>Kitasatosporales</taxon>
        <taxon>Streptomycetaceae</taxon>
        <taxon>Streptomyces</taxon>
        <taxon>Streptomyces aurantiacus group</taxon>
    </lineage>
</organism>
<dbReference type="Gene3D" id="1.10.357.10">
    <property type="entry name" value="Tetracycline Repressor, domain 2"/>
    <property type="match status" value="1"/>
</dbReference>
<protein>
    <submittedName>
        <fullName evidence="7">TetR family transcriptional regulator</fullName>
    </submittedName>
</protein>
<keyword evidence="2 4" id="KW-0238">DNA-binding</keyword>
<dbReference type="GO" id="GO:0000976">
    <property type="term" value="F:transcription cis-regulatory region binding"/>
    <property type="evidence" value="ECO:0007669"/>
    <property type="project" value="TreeGrafter"/>
</dbReference>
<name>A0A7G1P215_9ACTN</name>
<evidence type="ECO:0000256" key="1">
    <source>
        <dbReference type="ARBA" id="ARBA00023015"/>
    </source>
</evidence>
<evidence type="ECO:0000259" key="6">
    <source>
        <dbReference type="PROSITE" id="PS50977"/>
    </source>
</evidence>
<dbReference type="PANTHER" id="PTHR30055">
    <property type="entry name" value="HTH-TYPE TRANSCRIPTIONAL REGULATOR RUTR"/>
    <property type="match status" value="1"/>
</dbReference>
<dbReference type="InterPro" id="IPR049445">
    <property type="entry name" value="TetR_SbtR-like_C"/>
</dbReference>
<feature type="region of interest" description="Disordered" evidence="5">
    <location>
        <begin position="1"/>
        <end position="28"/>
    </location>
</feature>
<dbReference type="PRINTS" id="PR00455">
    <property type="entry name" value="HTHTETR"/>
</dbReference>
<keyword evidence="8" id="KW-1185">Reference proteome</keyword>
<dbReference type="Pfam" id="PF00440">
    <property type="entry name" value="TetR_N"/>
    <property type="match status" value="1"/>
</dbReference>
<keyword evidence="3" id="KW-0804">Transcription</keyword>
<dbReference type="InterPro" id="IPR036271">
    <property type="entry name" value="Tet_transcr_reg_TetR-rel_C_sf"/>
</dbReference>
<dbReference type="EMBL" id="AP023440">
    <property type="protein sequence ID" value="BCL27960.1"/>
    <property type="molecule type" value="Genomic_DNA"/>
</dbReference>
<dbReference type="InterPro" id="IPR050109">
    <property type="entry name" value="HTH-type_TetR-like_transc_reg"/>
</dbReference>
<accession>A0A7G1P215</accession>
<dbReference type="InterPro" id="IPR009057">
    <property type="entry name" value="Homeodomain-like_sf"/>
</dbReference>
<evidence type="ECO:0000313" key="8">
    <source>
        <dbReference type="Proteomes" id="UP000516444"/>
    </source>
</evidence>
<keyword evidence="1" id="KW-0805">Transcription regulation</keyword>